<dbReference type="Pfam" id="PF04552">
    <property type="entry name" value="Sigma54_DBD"/>
    <property type="match status" value="1"/>
</dbReference>
<dbReference type="InterPro" id="IPR007634">
    <property type="entry name" value="RNA_pol_sigma_54_DNA-bd"/>
</dbReference>
<dbReference type="Gene3D" id="1.10.10.1330">
    <property type="entry name" value="RNA polymerase sigma-54 factor, core-binding domain"/>
    <property type="match status" value="1"/>
</dbReference>
<evidence type="ECO:0000256" key="1">
    <source>
        <dbReference type="ARBA" id="ARBA00008798"/>
    </source>
</evidence>
<evidence type="ECO:0000313" key="12">
    <source>
        <dbReference type="Proteomes" id="UP001595989"/>
    </source>
</evidence>
<keyword evidence="8" id="KW-0804">Transcription</keyword>
<evidence type="ECO:0000259" key="10">
    <source>
        <dbReference type="Pfam" id="PF04963"/>
    </source>
</evidence>
<dbReference type="PANTHER" id="PTHR32248">
    <property type="entry name" value="RNA POLYMERASE SIGMA-54 FACTOR"/>
    <property type="match status" value="1"/>
</dbReference>
<dbReference type="PANTHER" id="PTHR32248:SF4">
    <property type="entry name" value="RNA POLYMERASE SIGMA-54 FACTOR"/>
    <property type="match status" value="1"/>
</dbReference>
<comment type="similarity">
    <text evidence="1">Belongs to the sigma-54 factor family.</text>
</comment>
<dbReference type="InterPro" id="IPR007046">
    <property type="entry name" value="RNA_pol_sigma_54_core-bd"/>
</dbReference>
<dbReference type="PROSITE" id="PS00718">
    <property type="entry name" value="SIGMA54_2"/>
    <property type="match status" value="1"/>
</dbReference>
<keyword evidence="4" id="KW-0548">Nucleotidyltransferase</keyword>
<dbReference type="PIRSF" id="PIRSF000774">
    <property type="entry name" value="RpoN"/>
    <property type="match status" value="1"/>
</dbReference>
<dbReference type="Pfam" id="PF00309">
    <property type="entry name" value="Sigma54_AID"/>
    <property type="match status" value="1"/>
</dbReference>
<dbReference type="PROSITE" id="PS50044">
    <property type="entry name" value="SIGMA54_3"/>
    <property type="match status" value="1"/>
</dbReference>
<evidence type="ECO:0000256" key="8">
    <source>
        <dbReference type="ARBA" id="ARBA00023163"/>
    </source>
</evidence>
<dbReference type="NCBIfam" id="TIGR02395">
    <property type="entry name" value="rpoN_sigma"/>
    <property type="match status" value="1"/>
</dbReference>
<comment type="caution">
    <text evidence="11">The sequence shown here is derived from an EMBL/GenBank/DDBJ whole genome shotgun (WGS) entry which is preliminary data.</text>
</comment>
<sequence length="444" mass="50951">MELGLFQKQTTNLVMTNELKQAIALLQHSTIELARFIREQATENPLIELEESSTEVCFEDNYEPVSANKTTSTFNRENTFNPIDFTAADKCGLYDELLEQTAYLDVSTDEQNLLRYIILNLNEKGYLTMQASEIAKELDIDEQTINHAIGLLQEMEPVGVGSRNIKECLLIQAKVYYPDNRFVNQVIENHLDLVAEKKWTQVASILGISLKEVQNIADCIASLNPRPCANTVESRPDYLYPDVIINERNGSYFISLNEQPLPTIRLNKQYMNLGDKGDSATTQYIKENYQKFTWLLRSIEQRNSTIIKITEAIIRKQYDFMKNGFSHLHPMTLKDIAEEIDMHESTVSRATRNKVIQTPNGSYYIRRLFTSKLGKDNVNNASSAQIKLLLKQIINEENPKKPLSDQKLADYFSKHNGIKISRRTIAKYREELNILSSSKRKSIC</sequence>
<keyword evidence="12" id="KW-1185">Reference proteome</keyword>
<proteinExistence type="inferred from homology"/>
<dbReference type="PRINTS" id="PR00045">
    <property type="entry name" value="SIGMA54FCT"/>
</dbReference>
<dbReference type="InterPro" id="IPR000394">
    <property type="entry name" value="RNA_pol_sigma_54"/>
</dbReference>
<dbReference type="Gene3D" id="1.10.10.60">
    <property type="entry name" value="Homeodomain-like"/>
    <property type="match status" value="1"/>
</dbReference>
<evidence type="ECO:0000256" key="3">
    <source>
        <dbReference type="ARBA" id="ARBA00022679"/>
    </source>
</evidence>
<keyword evidence="7" id="KW-0238">DNA-binding</keyword>
<feature type="domain" description="RNA polymerase sigma factor 54 DNA-binding" evidence="9">
    <location>
        <begin position="283"/>
        <end position="441"/>
    </location>
</feature>
<evidence type="ECO:0000256" key="7">
    <source>
        <dbReference type="ARBA" id="ARBA00023125"/>
    </source>
</evidence>
<evidence type="ECO:0000313" key="11">
    <source>
        <dbReference type="EMBL" id="MFC4557713.1"/>
    </source>
</evidence>
<protein>
    <submittedName>
        <fullName evidence="11">RNA polymerase factor sigma-54</fullName>
    </submittedName>
</protein>
<dbReference type="EMBL" id="JBHSFU010000004">
    <property type="protein sequence ID" value="MFC4557713.1"/>
    <property type="molecule type" value="Genomic_DNA"/>
</dbReference>
<dbReference type="InterPro" id="IPR038709">
    <property type="entry name" value="RpoN_core-bd_sf"/>
</dbReference>
<dbReference type="RefSeq" id="WP_390293702.1">
    <property type="nucleotide sequence ID" value="NZ_JBHSFU010000004.1"/>
</dbReference>
<dbReference type="Pfam" id="PF04963">
    <property type="entry name" value="Sigma54_CBD"/>
    <property type="match status" value="1"/>
</dbReference>
<name>A0ABV9DIP7_9BACI</name>
<evidence type="ECO:0000256" key="6">
    <source>
        <dbReference type="ARBA" id="ARBA00023082"/>
    </source>
</evidence>
<dbReference type="Proteomes" id="UP001595989">
    <property type="component" value="Unassembled WGS sequence"/>
</dbReference>
<keyword evidence="2" id="KW-0240">DNA-directed RNA polymerase</keyword>
<evidence type="ECO:0000256" key="2">
    <source>
        <dbReference type="ARBA" id="ARBA00022478"/>
    </source>
</evidence>
<keyword evidence="6" id="KW-0731">Sigma factor</keyword>
<organism evidence="11 12">
    <name type="scientific">Virgibacillus kekensis</name>
    <dbReference type="NCBI Taxonomy" id="202261"/>
    <lineage>
        <taxon>Bacteria</taxon>
        <taxon>Bacillati</taxon>
        <taxon>Bacillota</taxon>
        <taxon>Bacilli</taxon>
        <taxon>Bacillales</taxon>
        <taxon>Bacillaceae</taxon>
        <taxon>Virgibacillus</taxon>
    </lineage>
</organism>
<keyword evidence="5" id="KW-0805">Transcription regulation</keyword>
<keyword evidence="3" id="KW-0808">Transferase</keyword>
<feature type="domain" description="RNA polymerase sigma factor 54 core-binding" evidence="10">
    <location>
        <begin position="87"/>
        <end position="270"/>
    </location>
</feature>
<dbReference type="PROSITE" id="PS00717">
    <property type="entry name" value="SIGMA54_1"/>
    <property type="match status" value="1"/>
</dbReference>
<evidence type="ECO:0000256" key="4">
    <source>
        <dbReference type="ARBA" id="ARBA00022695"/>
    </source>
</evidence>
<evidence type="ECO:0000256" key="5">
    <source>
        <dbReference type="ARBA" id="ARBA00023015"/>
    </source>
</evidence>
<evidence type="ECO:0000259" key="9">
    <source>
        <dbReference type="Pfam" id="PF04552"/>
    </source>
</evidence>
<accession>A0ABV9DIP7</accession>
<gene>
    <name evidence="11" type="primary">rpoN</name>
    <name evidence="11" type="ORF">ACFO3D_05755</name>
</gene>
<reference evidence="12" key="1">
    <citation type="journal article" date="2019" name="Int. J. Syst. Evol. Microbiol.">
        <title>The Global Catalogue of Microorganisms (GCM) 10K type strain sequencing project: providing services to taxonomists for standard genome sequencing and annotation.</title>
        <authorList>
            <consortium name="The Broad Institute Genomics Platform"/>
            <consortium name="The Broad Institute Genome Sequencing Center for Infectious Disease"/>
            <person name="Wu L."/>
            <person name="Ma J."/>
        </authorList>
    </citation>
    <scope>NUCLEOTIDE SEQUENCE [LARGE SCALE GENOMIC DNA]</scope>
    <source>
        <strain evidence="12">CGMCC 4.7426</strain>
    </source>
</reference>